<dbReference type="InterPro" id="IPR045851">
    <property type="entry name" value="AMP-bd_C_sf"/>
</dbReference>
<dbReference type="SUPFAM" id="SSF56801">
    <property type="entry name" value="Acetyl-CoA synthetase-like"/>
    <property type="match status" value="1"/>
</dbReference>
<dbReference type="EC" id="6.2.1.3" evidence="3"/>
<dbReference type="Gene3D" id="3.30.300.30">
    <property type="match status" value="1"/>
</dbReference>
<accession>A0A2U3KAF5</accession>
<protein>
    <submittedName>
        <fullName evidence="3">Putative Long-chain-fatty-acid--CoA ligase</fullName>
        <ecNumber evidence="3">6.2.1.3</ecNumber>
    </submittedName>
</protein>
<evidence type="ECO:0000259" key="1">
    <source>
        <dbReference type="Pfam" id="PF00501"/>
    </source>
</evidence>
<dbReference type="InterPro" id="IPR025110">
    <property type="entry name" value="AMP-bd_C"/>
</dbReference>
<dbReference type="Pfam" id="PF13193">
    <property type="entry name" value="AMP-binding_C"/>
    <property type="match status" value="1"/>
</dbReference>
<dbReference type="EMBL" id="OMOD01000068">
    <property type="protein sequence ID" value="SPF36654.1"/>
    <property type="molecule type" value="Genomic_DNA"/>
</dbReference>
<sequence length="519" mass="57558">MLPENLGYLFDVPLQIQPLSPVILQDDVVLTFKDLDERCNRMANALVNLGIGPGDRVALMFSNDYRFIESLMGAMRLGAVPVPLNIRMGDEALTYVVVDSEAVVLIANWEMAARARSLVPQFPGVRHFIVDGEATGTSLNYDQMLQAASPLFARRKTAFDEVCLQPYTSGSTGKPKGVLLTHGGQIWNVDLLCKLEAFDDRERALVAVPLYHKNAMLGAVKPMLLCGGSMVILPGFDPVQVIRSIARYKVTYMTGVPAMFSRILSQKEELSRNDVKSLRYAVCGSAEVSEELVSEFQRTFPEAIIAESYGLTEGGPDPISNCRYGLIKRGSCGRQIPGSDVKIVSEDGITELGPNEVGELITRNPGLAKGYWKLPEVTKKKFRDGWLYTGDLMRRDEDGFFYFVGRKDDMINVSGENVYPKEIVDILLRHPNVREAYVVPIRHPIKGAVPVAFIVQSGTGSTSAEELKQFFLKYGAPYAYPRRIYFLDSMPLGGTGKIDRAQLEKLAAEFEEKVQHEPA</sequence>
<feature type="domain" description="AMP-binding enzyme C-terminal" evidence="2">
    <location>
        <begin position="425"/>
        <end position="497"/>
    </location>
</feature>
<organism evidence="3 4">
    <name type="scientific">Candidatus Sulfotelmatobacter kueseliae</name>
    <dbReference type="NCBI Taxonomy" id="2042962"/>
    <lineage>
        <taxon>Bacteria</taxon>
        <taxon>Pseudomonadati</taxon>
        <taxon>Acidobacteriota</taxon>
        <taxon>Terriglobia</taxon>
        <taxon>Terriglobales</taxon>
        <taxon>Candidatus Korobacteraceae</taxon>
        <taxon>Candidatus Sulfotelmatobacter</taxon>
    </lineage>
</organism>
<keyword evidence="3" id="KW-0436">Ligase</keyword>
<dbReference type="InterPro" id="IPR050237">
    <property type="entry name" value="ATP-dep_AMP-bd_enzyme"/>
</dbReference>
<evidence type="ECO:0000313" key="4">
    <source>
        <dbReference type="Proteomes" id="UP000238701"/>
    </source>
</evidence>
<feature type="domain" description="AMP-dependent synthetase/ligase" evidence="1">
    <location>
        <begin position="21"/>
        <end position="372"/>
    </location>
</feature>
<reference evidence="4" key="1">
    <citation type="submission" date="2018-02" db="EMBL/GenBank/DDBJ databases">
        <authorList>
            <person name="Hausmann B."/>
        </authorList>
    </citation>
    <scope>NUCLEOTIDE SEQUENCE [LARGE SCALE GENOMIC DNA]</scope>
    <source>
        <strain evidence="4">Peat soil MAG SbA1</strain>
    </source>
</reference>
<proteinExistence type="predicted"/>
<dbReference type="OrthoDB" id="9778383at2"/>
<dbReference type="InterPro" id="IPR000873">
    <property type="entry name" value="AMP-dep_synth/lig_dom"/>
</dbReference>
<evidence type="ECO:0000259" key="2">
    <source>
        <dbReference type="Pfam" id="PF13193"/>
    </source>
</evidence>
<dbReference type="AlphaFoldDB" id="A0A2U3KAF5"/>
<gene>
    <name evidence="3" type="ORF">SBA1_160024</name>
</gene>
<dbReference type="PANTHER" id="PTHR43767">
    <property type="entry name" value="LONG-CHAIN-FATTY-ACID--COA LIGASE"/>
    <property type="match status" value="1"/>
</dbReference>
<dbReference type="PANTHER" id="PTHR43767:SF1">
    <property type="entry name" value="NONRIBOSOMAL PEPTIDE SYNTHASE PES1 (EUROFUNG)-RELATED"/>
    <property type="match status" value="1"/>
</dbReference>
<dbReference type="InterPro" id="IPR042099">
    <property type="entry name" value="ANL_N_sf"/>
</dbReference>
<dbReference type="GO" id="GO:0004467">
    <property type="term" value="F:long-chain fatty acid-CoA ligase activity"/>
    <property type="evidence" value="ECO:0007669"/>
    <property type="project" value="UniProtKB-EC"/>
</dbReference>
<dbReference type="Pfam" id="PF00501">
    <property type="entry name" value="AMP-binding"/>
    <property type="match status" value="1"/>
</dbReference>
<name>A0A2U3KAF5_9BACT</name>
<evidence type="ECO:0000313" key="3">
    <source>
        <dbReference type="EMBL" id="SPF36654.1"/>
    </source>
</evidence>
<dbReference type="Proteomes" id="UP000238701">
    <property type="component" value="Unassembled WGS sequence"/>
</dbReference>
<dbReference type="Gene3D" id="3.40.50.12780">
    <property type="entry name" value="N-terminal domain of ligase-like"/>
    <property type="match status" value="1"/>
</dbReference>